<dbReference type="EMBL" id="CABD030106307">
    <property type="status" value="NOT_ANNOTATED_CDS"/>
    <property type="molecule type" value="Genomic_DNA"/>
</dbReference>
<reference evidence="8" key="1">
    <citation type="submission" date="2011-05" db="EMBL/GenBank/DDBJ databases">
        <title>Insights into the evolution of the great apes provided by the gorilla genome.</title>
        <authorList>
            <person name="Scally A."/>
        </authorList>
    </citation>
    <scope>NUCLEOTIDE SEQUENCE [LARGE SCALE GENOMIC DNA]</scope>
</reference>
<evidence type="ECO:0000256" key="4">
    <source>
        <dbReference type="ARBA" id="ARBA00023175"/>
    </source>
</evidence>
<evidence type="ECO:0000256" key="3">
    <source>
        <dbReference type="ARBA" id="ARBA00023123"/>
    </source>
</evidence>
<keyword evidence="1" id="KW-0547">Nucleotide-binding</keyword>
<dbReference type="EMBL" id="CABD030106303">
    <property type="status" value="NOT_ANNOTATED_CDS"/>
    <property type="molecule type" value="Genomic_DNA"/>
</dbReference>
<dbReference type="EMBL" id="CABD030106306">
    <property type="status" value="NOT_ANNOTATED_CDS"/>
    <property type="molecule type" value="Genomic_DNA"/>
</dbReference>
<evidence type="ECO:0000313" key="7">
    <source>
        <dbReference type="Ensembl" id="ENSGGOP00000028867.1"/>
    </source>
</evidence>
<dbReference type="GO" id="GO:0003774">
    <property type="term" value="F:cytoskeletal motor activity"/>
    <property type="evidence" value="ECO:0007669"/>
    <property type="project" value="InterPro"/>
</dbReference>
<dbReference type="GO" id="GO:0003779">
    <property type="term" value="F:actin binding"/>
    <property type="evidence" value="ECO:0007669"/>
    <property type="project" value="UniProtKB-KW"/>
</dbReference>
<accession>A0A2I2Y1V6</accession>
<dbReference type="InterPro" id="IPR027417">
    <property type="entry name" value="P-loop_NTPase"/>
</dbReference>
<dbReference type="Gene3D" id="3.40.850.10">
    <property type="entry name" value="Kinesin motor domain"/>
    <property type="match status" value="1"/>
</dbReference>
<keyword evidence="5" id="KW-0009">Actin-binding</keyword>
<organism evidence="7 8">
    <name type="scientific">Gorilla gorilla gorilla</name>
    <name type="common">Western lowland gorilla</name>
    <dbReference type="NCBI Taxonomy" id="9595"/>
    <lineage>
        <taxon>Eukaryota</taxon>
        <taxon>Metazoa</taxon>
        <taxon>Chordata</taxon>
        <taxon>Craniata</taxon>
        <taxon>Vertebrata</taxon>
        <taxon>Euteleostomi</taxon>
        <taxon>Mammalia</taxon>
        <taxon>Eutheria</taxon>
        <taxon>Euarchontoglires</taxon>
        <taxon>Primates</taxon>
        <taxon>Haplorrhini</taxon>
        <taxon>Catarrhini</taxon>
        <taxon>Hominidae</taxon>
        <taxon>Gorilla</taxon>
    </lineage>
</organism>
<keyword evidence="3 5" id="KW-0518">Myosin</keyword>
<dbReference type="Pfam" id="PF18597">
    <property type="entry name" value="SH3_19"/>
    <property type="match status" value="1"/>
</dbReference>
<evidence type="ECO:0000256" key="1">
    <source>
        <dbReference type="ARBA" id="ARBA00022741"/>
    </source>
</evidence>
<protein>
    <submittedName>
        <fullName evidence="7">Myosin X</fullName>
    </submittedName>
</protein>
<dbReference type="GeneTree" id="ENSGT00940000155469"/>
<keyword evidence="4" id="KW-0505">Motor protein</keyword>
<dbReference type="EMBL" id="CABD030106308">
    <property type="status" value="NOT_ANNOTATED_CDS"/>
    <property type="molecule type" value="Genomic_DNA"/>
</dbReference>
<dbReference type="EMBL" id="CABD030106305">
    <property type="status" value="NOT_ANNOTATED_CDS"/>
    <property type="molecule type" value="Genomic_DNA"/>
</dbReference>
<sequence length="97" mass="11184">MDNFFTEGTRVWLRENGQHFPSTVNSCAEGIVVFRTDYGQVFTYKQSTITHQKVTAMHPTNEEGVDDMASLTELHGGSIMYNLFQRYKRNQIYVQIG</sequence>
<dbReference type="InterPro" id="IPR036961">
    <property type="entry name" value="Kinesin_motor_dom_sf"/>
</dbReference>
<dbReference type="SUPFAM" id="SSF52540">
    <property type="entry name" value="P-loop containing nucleoside triphosphate hydrolases"/>
    <property type="match status" value="1"/>
</dbReference>
<dbReference type="GO" id="GO:0016459">
    <property type="term" value="C:myosin complex"/>
    <property type="evidence" value="ECO:0007669"/>
    <property type="project" value="UniProtKB-KW"/>
</dbReference>
<dbReference type="Ensembl" id="ENSGGOT00000044230.1">
    <property type="protein sequence ID" value="ENSGGOP00000028867.1"/>
    <property type="gene ID" value="ENSGGOG00000007641.3"/>
</dbReference>
<name>A0A2I2Y1V6_GORGO</name>
<dbReference type="AlphaFoldDB" id="A0A2I2Y1V6"/>
<dbReference type="EMBL" id="CABD030106312">
    <property type="status" value="NOT_ANNOTATED_CDS"/>
    <property type="molecule type" value="Genomic_DNA"/>
</dbReference>
<feature type="domain" description="Myosin motor" evidence="6">
    <location>
        <begin position="63"/>
        <end position="97"/>
    </location>
</feature>
<dbReference type="Bgee" id="ENSGGOG00000007641">
    <property type="expression patterns" value="Expressed in adult mammalian kidney and 5 other cell types or tissues"/>
</dbReference>
<evidence type="ECO:0000313" key="8">
    <source>
        <dbReference type="Proteomes" id="UP000001519"/>
    </source>
</evidence>
<evidence type="ECO:0000256" key="2">
    <source>
        <dbReference type="ARBA" id="ARBA00022840"/>
    </source>
</evidence>
<evidence type="ECO:0000259" key="6">
    <source>
        <dbReference type="PROSITE" id="PS51456"/>
    </source>
</evidence>
<dbReference type="PROSITE" id="PS51456">
    <property type="entry name" value="MYOSIN_MOTOR"/>
    <property type="match status" value="1"/>
</dbReference>
<dbReference type="SMR" id="A0A2I2Y1V6"/>
<gene>
    <name evidence="7" type="primary">MYO10</name>
</gene>
<reference evidence="7 8" key="2">
    <citation type="journal article" date="2012" name="Nature">
        <title>Insights into hominid evolution from the gorilla genome sequence.</title>
        <authorList>
            <person name="Scally A."/>
            <person name="Dutheil J.Y."/>
            <person name="Hillier L.W."/>
            <person name="Jordan G.E."/>
            <person name="Goodhead I."/>
            <person name="Herrero J."/>
            <person name="Hobolth A."/>
            <person name="Lappalainen T."/>
            <person name="Mailund T."/>
            <person name="Marques-Bonet T."/>
            <person name="McCarthy S."/>
            <person name="Montgomery S.H."/>
            <person name="Schwalie P.C."/>
            <person name="Tang Y.A."/>
            <person name="Ward M.C."/>
            <person name="Xue Y."/>
            <person name="Yngvadottir B."/>
            <person name="Alkan C."/>
            <person name="Andersen L.N."/>
            <person name="Ayub Q."/>
            <person name="Ball E.V."/>
            <person name="Beal K."/>
            <person name="Bradley B.J."/>
            <person name="Chen Y."/>
            <person name="Clee C.M."/>
            <person name="Fitzgerald S."/>
            <person name="Graves T.A."/>
            <person name="Gu Y."/>
            <person name="Heath P."/>
            <person name="Heger A."/>
            <person name="Karakoc E."/>
            <person name="Kolb-Kokocinski A."/>
            <person name="Laird G.K."/>
            <person name="Lunter G."/>
            <person name="Meader S."/>
            <person name="Mort M."/>
            <person name="Mullikin J.C."/>
            <person name="Munch K."/>
            <person name="O'Connor T.D."/>
            <person name="Phillips A.D."/>
            <person name="Prado-Martinez J."/>
            <person name="Rogers A.S."/>
            <person name="Sajjadian S."/>
            <person name="Schmidt D."/>
            <person name="Shaw K."/>
            <person name="Simpson J.T."/>
            <person name="Stenson P.D."/>
            <person name="Turner D.J."/>
            <person name="Vigilant L."/>
            <person name="Vilella A.J."/>
            <person name="Whitener W."/>
            <person name="Zhu B."/>
            <person name="Cooper D.N."/>
            <person name="de Jong P."/>
            <person name="Dermitzakis E.T."/>
            <person name="Eichler E.E."/>
            <person name="Flicek P."/>
            <person name="Goldman N."/>
            <person name="Mundy N.I."/>
            <person name="Ning Z."/>
            <person name="Odom D.T."/>
            <person name="Ponting C.P."/>
            <person name="Quail M.A."/>
            <person name="Ryder O.A."/>
            <person name="Searle S.M."/>
            <person name="Warren W.C."/>
            <person name="Wilson R.K."/>
            <person name="Schierup M.H."/>
            <person name="Rogers J."/>
            <person name="Tyler-Smith C."/>
            <person name="Durbin R."/>
        </authorList>
    </citation>
    <scope>NUCLEOTIDE SEQUENCE [LARGE SCALE GENOMIC DNA]</scope>
</reference>
<proteinExistence type="inferred from homology"/>
<keyword evidence="2" id="KW-0067">ATP-binding</keyword>
<evidence type="ECO:0000256" key="5">
    <source>
        <dbReference type="PROSITE-ProRule" id="PRU00782"/>
    </source>
</evidence>
<keyword evidence="8" id="KW-1185">Reference proteome</keyword>
<dbReference type="EMBL" id="CABD030106309">
    <property type="status" value="NOT_ANNOTATED_CDS"/>
    <property type="molecule type" value="Genomic_DNA"/>
</dbReference>
<dbReference type="InterPro" id="IPR040640">
    <property type="entry name" value="MyoX_N_SH3"/>
</dbReference>
<reference evidence="7" key="4">
    <citation type="submission" date="2025-09" db="UniProtKB">
        <authorList>
            <consortium name="Ensembl"/>
        </authorList>
    </citation>
    <scope>IDENTIFICATION</scope>
</reference>
<dbReference type="EMBL" id="CABD030106311">
    <property type="status" value="NOT_ANNOTATED_CDS"/>
    <property type="molecule type" value="Genomic_DNA"/>
</dbReference>
<comment type="similarity">
    <text evidence="5">Belongs to the TRAFAC class myosin-kinesin ATPase superfamily. Myosin family.</text>
</comment>
<dbReference type="InterPro" id="IPR001609">
    <property type="entry name" value="Myosin_head_motor_dom-like"/>
</dbReference>
<reference evidence="7" key="3">
    <citation type="submission" date="2025-08" db="UniProtKB">
        <authorList>
            <consortium name="Ensembl"/>
        </authorList>
    </citation>
    <scope>IDENTIFICATION</scope>
</reference>
<dbReference type="Proteomes" id="UP000001519">
    <property type="component" value="Chromosome 17"/>
</dbReference>
<dbReference type="EMBL" id="CABD030106310">
    <property type="status" value="NOT_ANNOTATED_CDS"/>
    <property type="molecule type" value="Genomic_DNA"/>
</dbReference>
<dbReference type="EMBL" id="CABD030106304">
    <property type="status" value="NOT_ANNOTATED_CDS"/>
    <property type="molecule type" value="Genomic_DNA"/>
</dbReference>
<comment type="caution">
    <text evidence="5">Lacks conserved residue(s) required for the propagation of feature annotation.</text>
</comment>
<dbReference type="GO" id="GO:0005524">
    <property type="term" value="F:ATP binding"/>
    <property type="evidence" value="ECO:0007669"/>
    <property type="project" value="UniProtKB-KW"/>
</dbReference>